<evidence type="ECO:0000313" key="2">
    <source>
        <dbReference type="Proteomes" id="UP000639403"/>
    </source>
</evidence>
<dbReference type="Proteomes" id="UP000639403">
    <property type="component" value="Unassembled WGS sequence"/>
</dbReference>
<reference evidence="1" key="2">
    <citation type="journal article" name="Front. Microbiol.">
        <title>Degradative Capacity of Two Strains of Rhodonia placenta: From Phenotype to Genotype.</title>
        <authorList>
            <person name="Kolle M."/>
            <person name="Horta M.A.C."/>
            <person name="Nowrousian M."/>
            <person name="Ohm R.A."/>
            <person name="Benz J.P."/>
            <person name="Pilgard A."/>
        </authorList>
    </citation>
    <scope>NUCLEOTIDE SEQUENCE</scope>
    <source>
        <strain evidence="1">FPRL280</strain>
    </source>
</reference>
<reference evidence="1" key="1">
    <citation type="submission" date="2020-11" db="EMBL/GenBank/DDBJ databases">
        <authorList>
            <person name="Koelle M."/>
            <person name="Horta M.A.C."/>
            <person name="Nowrousian M."/>
            <person name="Ohm R.A."/>
            <person name="Benz P."/>
            <person name="Pilgard A."/>
        </authorList>
    </citation>
    <scope>NUCLEOTIDE SEQUENCE</scope>
    <source>
        <strain evidence="1">FPRL280</strain>
    </source>
</reference>
<sequence length="305" mass="34407">MSNIGTIEDASDVLPVPSSPTTDTASLLATSTVVDTSSPIFPIEVFEHIIDNCCIDEACHWCRRCYIQEDQKTLLACALTCKAWLPRSRFQLLRRVTLFKSQMVKLTRLLNAHPDMANWVQHLAVYIPGDADHTRHTWNADALIMLARRMPMLKCLVFEGAYIYTPRFNRRSTMCLLEFPAITSLSLSHVFLPSVTDLGRLILSIPALRTLECARVGFKKDGLDFRGLPPRVTRLRLSSVGLDDCPEKDIVELLLATSTGEHIEALDVRMSIAAYGVRRLLQHSGKALRTLRMFGFREFLSLWSS</sequence>
<evidence type="ECO:0008006" key="3">
    <source>
        <dbReference type="Google" id="ProtNLM"/>
    </source>
</evidence>
<dbReference type="AlphaFoldDB" id="A0A8H7NWK4"/>
<accession>A0A8H7NWK4</accession>
<dbReference type="EMBL" id="JADOXO010000275">
    <property type="protein sequence ID" value="KAF9807462.1"/>
    <property type="molecule type" value="Genomic_DNA"/>
</dbReference>
<gene>
    <name evidence="1" type="ORF">IEO21_08210</name>
</gene>
<comment type="caution">
    <text evidence="1">The sequence shown here is derived from an EMBL/GenBank/DDBJ whole genome shotgun (WGS) entry which is preliminary data.</text>
</comment>
<proteinExistence type="predicted"/>
<dbReference type="SUPFAM" id="SSF52047">
    <property type="entry name" value="RNI-like"/>
    <property type="match status" value="1"/>
</dbReference>
<name>A0A8H7NWK4_9APHY</name>
<protein>
    <recommendedName>
        <fullName evidence="3">F-box domain-containing protein</fullName>
    </recommendedName>
</protein>
<evidence type="ECO:0000313" key="1">
    <source>
        <dbReference type="EMBL" id="KAF9807462.1"/>
    </source>
</evidence>
<organism evidence="1 2">
    <name type="scientific">Rhodonia placenta</name>
    <dbReference type="NCBI Taxonomy" id="104341"/>
    <lineage>
        <taxon>Eukaryota</taxon>
        <taxon>Fungi</taxon>
        <taxon>Dikarya</taxon>
        <taxon>Basidiomycota</taxon>
        <taxon>Agaricomycotina</taxon>
        <taxon>Agaricomycetes</taxon>
        <taxon>Polyporales</taxon>
        <taxon>Adustoporiaceae</taxon>
        <taxon>Rhodonia</taxon>
    </lineage>
</organism>